<proteinExistence type="predicted"/>
<dbReference type="Gene3D" id="1.10.10.140">
    <property type="entry name" value="Cytochrome c oxidase, subunit VIb"/>
    <property type="match status" value="1"/>
</dbReference>
<protein>
    <recommendedName>
        <fullName evidence="4">Cytochrome c oxidase subunit 6B1</fullName>
    </recommendedName>
    <alternativeName>
        <fullName evidence="5">Cytochrome c oxidase subunit VIb isoform 1</fullName>
    </alternativeName>
</protein>
<evidence type="ECO:0000256" key="4">
    <source>
        <dbReference type="ARBA" id="ARBA00040060"/>
    </source>
</evidence>
<evidence type="ECO:0000256" key="2">
    <source>
        <dbReference type="ARBA" id="ARBA00023128"/>
    </source>
</evidence>
<dbReference type="InterPro" id="IPR003213">
    <property type="entry name" value="Cyt_c_oxidase_su6B"/>
</dbReference>
<dbReference type="InterPro" id="IPR036549">
    <property type="entry name" value="CX6/COA6-like_sf"/>
</dbReference>
<organism evidence="7 8">
    <name type="scientific">Bos mutus grunniens</name>
    <name type="common">Wild yak</name>
    <name type="synonym">Bos grunniens</name>
    <dbReference type="NCBI Taxonomy" id="30521"/>
    <lineage>
        <taxon>Eukaryota</taxon>
        <taxon>Metazoa</taxon>
        <taxon>Chordata</taxon>
        <taxon>Craniata</taxon>
        <taxon>Vertebrata</taxon>
        <taxon>Euteleostomi</taxon>
        <taxon>Mammalia</taxon>
        <taxon>Eutheria</taxon>
        <taxon>Laurasiatheria</taxon>
        <taxon>Artiodactyla</taxon>
        <taxon>Ruminantia</taxon>
        <taxon>Pecora</taxon>
        <taxon>Bovidae</taxon>
        <taxon>Bovinae</taxon>
        <taxon>Bos</taxon>
    </lineage>
</organism>
<evidence type="ECO:0000313" key="8">
    <source>
        <dbReference type="Proteomes" id="UP000694520"/>
    </source>
</evidence>
<evidence type="ECO:0000256" key="1">
    <source>
        <dbReference type="ARBA" id="ARBA00004173"/>
    </source>
</evidence>
<dbReference type="GeneTree" id="ENSGT00940000162621"/>
<feature type="region of interest" description="Disordered" evidence="6">
    <location>
        <begin position="1"/>
        <end position="64"/>
    </location>
</feature>
<dbReference type="AlphaFoldDB" id="A0A8B9XFK1"/>
<evidence type="ECO:0000256" key="5">
    <source>
        <dbReference type="ARBA" id="ARBA00042114"/>
    </source>
</evidence>
<accession>A0A8B9XFK1</accession>
<dbReference type="CDD" id="cd00926">
    <property type="entry name" value="Cyt_c_Oxidase_VIb"/>
    <property type="match status" value="1"/>
</dbReference>
<dbReference type="PROSITE" id="PS51808">
    <property type="entry name" value="CHCH"/>
    <property type="match status" value="1"/>
</dbReference>
<dbReference type="InterPro" id="IPR048280">
    <property type="entry name" value="COX6B-like"/>
</dbReference>
<dbReference type="SUPFAM" id="SSF47694">
    <property type="entry name" value="Cytochrome c oxidase subunit h"/>
    <property type="match status" value="1"/>
</dbReference>
<reference evidence="7" key="3">
    <citation type="submission" date="2025-09" db="UniProtKB">
        <authorList>
            <consortium name="Ensembl"/>
        </authorList>
    </citation>
    <scope>IDENTIFICATION</scope>
</reference>
<dbReference type="Ensembl" id="ENSBGRT00000023124.1">
    <property type="protein sequence ID" value="ENSBGRP00000019977.1"/>
    <property type="gene ID" value="ENSBGRG00000012640.1"/>
</dbReference>
<evidence type="ECO:0000313" key="7">
    <source>
        <dbReference type="Ensembl" id="ENSBGRP00000019977.1"/>
    </source>
</evidence>
<evidence type="ECO:0000256" key="6">
    <source>
        <dbReference type="SAM" id="MobiDB-lite"/>
    </source>
</evidence>
<dbReference type="PANTHER" id="PTHR11387">
    <property type="entry name" value="CYTOCHROME C OXIDASE SUBUNIT 6B"/>
    <property type="match status" value="1"/>
</dbReference>
<reference evidence="7" key="2">
    <citation type="submission" date="2025-08" db="UniProtKB">
        <authorList>
            <consortium name="Ensembl"/>
        </authorList>
    </citation>
    <scope>IDENTIFICATION</scope>
</reference>
<dbReference type="FunFam" id="1.10.10.140:FF:000001">
    <property type="entry name" value="Cytochrome c oxidase subunit 6B1"/>
    <property type="match status" value="1"/>
</dbReference>
<reference evidence="7" key="1">
    <citation type="submission" date="2019-05" db="EMBL/GenBank/DDBJ databases">
        <authorList>
            <person name="Zhang S."/>
            <person name="Liu J."/>
        </authorList>
    </citation>
    <scope>NUCLEOTIDE SEQUENCE [LARGE SCALE GENOMIC DNA]</scope>
</reference>
<keyword evidence="8" id="KW-1185">Reference proteome</keyword>
<dbReference type="GO" id="GO:0045277">
    <property type="term" value="C:respiratory chain complex IV"/>
    <property type="evidence" value="ECO:0007669"/>
    <property type="project" value="InterPro"/>
</dbReference>
<dbReference type="Proteomes" id="UP000694520">
    <property type="component" value="Chromosome 20"/>
</dbReference>
<evidence type="ECO:0000256" key="3">
    <source>
        <dbReference type="ARBA" id="ARBA00023157"/>
    </source>
</evidence>
<keyword evidence="2" id="KW-0496">Mitochondrion</keyword>
<sequence>MAGAPGPSQSGPRVVLPGLGPSRLYSKGHPDGATGTADPATRRRSAERRTAPPSPMLGAECPKPCKGKWPTPPFDPRFPNQNQTRNCYQNFLDYHRCIKTMNRRGKSTQPCEYYFRVYHSLCPISWVSGQRAARMGRARVDGSAELGRRSLPSSPPPGAALERADQGRDFRWENLTV</sequence>
<dbReference type="GO" id="GO:0005739">
    <property type="term" value="C:mitochondrion"/>
    <property type="evidence" value="ECO:0007669"/>
    <property type="project" value="UniProtKB-SubCell"/>
</dbReference>
<dbReference type="Pfam" id="PF02297">
    <property type="entry name" value="COX6B"/>
    <property type="match status" value="1"/>
</dbReference>
<keyword evidence="3" id="KW-1015">Disulfide bond</keyword>
<comment type="subcellular location">
    <subcellularLocation>
        <location evidence="1">Mitochondrion</location>
    </subcellularLocation>
</comment>
<name>A0A8B9XFK1_BOSMU</name>